<organism evidence="2 3">
    <name type="scientific">Serratia oryzae</name>
    <dbReference type="NCBI Taxonomy" id="2034155"/>
    <lineage>
        <taxon>Bacteria</taxon>
        <taxon>Pseudomonadati</taxon>
        <taxon>Pseudomonadota</taxon>
        <taxon>Gammaproteobacteria</taxon>
        <taxon>Enterobacterales</taxon>
        <taxon>Yersiniaceae</taxon>
        <taxon>Serratia</taxon>
    </lineage>
</organism>
<feature type="signal peptide" evidence="1">
    <location>
        <begin position="1"/>
        <end position="23"/>
    </location>
</feature>
<evidence type="ECO:0008006" key="4">
    <source>
        <dbReference type="Google" id="ProtNLM"/>
    </source>
</evidence>
<evidence type="ECO:0000256" key="1">
    <source>
        <dbReference type="SAM" id="SignalP"/>
    </source>
</evidence>
<keyword evidence="1" id="KW-0732">Signal</keyword>
<evidence type="ECO:0000313" key="3">
    <source>
        <dbReference type="Proteomes" id="UP000216021"/>
    </source>
</evidence>
<dbReference type="Proteomes" id="UP000216021">
    <property type="component" value="Unassembled WGS sequence"/>
</dbReference>
<sequence>MLKPLFASILTSAILLNFPAAFAAETSVAALERATKVEGQINSVGMPDTWANWKDTWSDLSTQYGIKHGDIVYWHKI</sequence>
<accession>A0A1S8CQ71</accession>
<dbReference type="STRING" id="2034155.BMI79_00055"/>
<dbReference type="AlphaFoldDB" id="A0A1S8CQ71"/>
<comment type="caution">
    <text evidence="2">The sequence shown here is derived from an EMBL/GenBank/DDBJ whole genome shotgun (WGS) entry which is preliminary data.</text>
</comment>
<name>A0A1S8CQ71_9GAMM</name>
<keyword evidence="3" id="KW-1185">Reference proteome</keyword>
<protein>
    <recommendedName>
        <fullName evidence="4">ABC transporter substrate-binding protein</fullName>
    </recommendedName>
</protein>
<feature type="chain" id="PRO_5012345544" description="ABC transporter substrate-binding protein" evidence="1">
    <location>
        <begin position="24"/>
        <end position="77"/>
    </location>
</feature>
<dbReference type="EMBL" id="MOXD01000001">
    <property type="protein sequence ID" value="OMQ26763.1"/>
    <property type="molecule type" value="Genomic_DNA"/>
</dbReference>
<gene>
    <name evidence="2" type="ORF">BMI79_00055</name>
</gene>
<reference evidence="2 3" key="1">
    <citation type="submission" date="2016-11" db="EMBL/GenBank/DDBJ databases">
        <title>Rahnella oryzae sp. nov., isolated from rice root.</title>
        <authorList>
            <person name="Zhang X.-X."/>
            <person name="Zhang J."/>
        </authorList>
    </citation>
    <scope>NUCLEOTIDE SEQUENCE [LARGE SCALE GENOMIC DNA]</scope>
    <source>
        <strain evidence="2 3">J11-6</strain>
    </source>
</reference>
<evidence type="ECO:0000313" key="2">
    <source>
        <dbReference type="EMBL" id="OMQ26763.1"/>
    </source>
</evidence>
<proteinExistence type="predicted"/>